<protein>
    <submittedName>
        <fullName evidence="2">5'-nucleotidase C-terminal domain-containing protein</fullName>
    </submittedName>
</protein>
<dbReference type="SUPFAM" id="SSF55816">
    <property type="entry name" value="5'-nucleotidase (syn. UDP-sugar hydrolase), C-terminal domain"/>
    <property type="match status" value="1"/>
</dbReference>
<comment type="caution">
    <text evidence="2">The sequence shown here is derived from an EMBL/GenBank/DDBJ whole genome shotgun (WGS) entry which is preliminary data.</text>
</comment>
<organism evidence="2 3">
    <name type="scientific">Larkinella insperata</name>
    <dbReference type="NCBI Taxonomy" id="332158"/>
    <lineage>
        <taxon>Bacteria</taxon>
        <taxon>Pseudomonadati</taxon>
        <taxon>Bacteroidota</taxon>
        <taxon>Cytophagia</taxon>
        <taxon>Cytophagales</taxon>
        <taxon>Spirosomataceae</taxon>
        <taxon>Larkinella</taxon>
    </lineage>
</organism>
<dbReference type="Gene3D" id="3.90.780.10">
    <property type="entry name" value="5'-Nucleotidase, C-terminal domain"/>
    <property type="match status" value="1"/>
</dbReference>
<sequence>MRFPKTIFIPVLALLLAACQSGYHLTNQAYSRIQVDSLAAPADSGMARFLHPYSQQLGQTMNEVLVTSAVPLNKAKPESALNNMLADAILQYGQQKLGQPVDCSHLNYGGIRISLPQGPIRIGNIYEVMPFDNQLTLLTLKGSMLREFFEYFIGNQAEENALIVGGARVTIKNNLLTAIEFTNGRTFDPNQNYTVLVSDYIANRGGGTAFLKDAVRRQDFAVTIRDVFIDYFRQLGKSGQPITPTIDGRISIQ</sequence>
<dbReference type="RefSeq" id="WP_265994090.1">
    <property type="nucleotide sequence ID" value="NZ_CP110973.1"/>
</dbReference>
<gene>
    <name evidence="2" type="ORF">ACFQ4C_28125</name>
</gene>
<dbReference type="PANTHER" id="PTHR11575:SF24">
    <property type="entry name" value="5'-NUCLEOTIDASE"/>
    <property type="match status" value="1"/>
</dbReference>
<dbReference type="InterPro" id="IPR008334">
    <property type="entry name" value="5'-Nucleotdase_C"/>
</dbReference>
<evidence type="ECO:0000313" key="2">
    <source>
        <dbReference type="EMBL" id="MFD1145029.1"/>
    </source>
</evidence>
<dbReference type="PRINTS" id="PR01607">
    <property type="entry name" value="APYRASEFAMLY"/>
</dbReference>
<keyword evidence="3" id="KW-1185">Reference proteome</keyword>
<dbReference type="Pfam" id="PF02872">
    <property type="entry name" value="5_nucleotid_C"/>
    <property type="match status" value="1"/>
</dbReference>
<dbReference type="InterPro" id="IPR036907">
    <property type="entry name" value="5'-Nucleotdase_C_sf"/>
</dbReference>
<dbReference type="Proteomes" id="UP001597116">
    <property type="component" value="Unassembled WGS sequence"/>
</dbReference>
<dbReference type="InterPro" id="IPR006179">
    <property type="entry name" value="5_nucleotidase/apyrase"/>
</dbReference>
<dbReference type="PANTHER" id="PTHR11575">
    <property type="entry name" value="5'-NUCLEOTIDASE-RELATED"/>
    <property type="match status" value="1"/>
</dbReference>
<feature type="domain" description="5'-Nucleotidase C-terminal" evidence="1">
    <location>
        <begin position="73"/>
        <end position="211"/>
    </location>
</feature>
<proteinExistence type="predicted"/>
<evidence type="ECO:0000259" key="1">
    <source>
        <dbReference type="Pfam" id="PF02872"/>
    </source>
</evidence>
<reference evidence="3" key="1">
    <citation type="journal article" date="2019" name="Int. J. Syst. Evol. Microbiol.">
        <title>The Global Catalogue of Microorganisms (GCM) 10K type strain sequencing project: providing services to taxonomists for standard genome sequencing and annotation.</title>
        <authorList>
            <consortium name="The Broad Institute Genomics Platform"/>
            <consortium name="The Broad Institute Genome Sequencing Center for Infectious Disease"/>
            <person name="Wu L."/>
            <person name="Ma J."/>
        </authorList>
    </citation>
    <scope>NUCLEOTIDE SEQUENCE [LARGE SCALE GENOMIC DNA]</scope>
    <source>
        <strain evidence="3">CCUG 55608</strain>
    </source>
</reference>
<evidence type="ECO:0000313" key="3">
    <source>
        <dbReference type="Proteomes" id="UP001597116"/>
    </source>
</evidence>
<dbReference type="PROSITE" id="PS51257">
    <property type="entry name" value="PROKAR_LIPOPROTEIN"/>
    <property type="match status" value="1"/>
</dbReference>
<dbReference type="EMBL" id="JBHTLP010000024">
    <property type="protein sequence ID" value="MFD1145029.1"/>
    <property type="molecule type" value="Genomic_DNA"/>
</dbReference>
<accession>A0ABW3QDQ3</accession>
<name>A0ABW3QDQ3_9BACT</name>